<dbReference type="InterPro" id="IPR001240">
    <property type="entry name" value="PRAI_dom"/>
</dbReference>
<accession>A0A6P2CB63</accession>
<keyword evidence="6 9" id="KW-0822">Tryptophan biosynthesis</keyword>
<evidence type="ECO:0000256" key="1">
    <source>
        <dbReference type="ARBA" id="ARBA00001164"/>
    </source>
</evidence>
<dbReference type="Gene3D" id="3.20.20.70">
    <property type="entry name" value="Aldolase class I"/>
    <property type="match status" value="1"/>
</dbReference>
<keyword evidence="8 9" id="KW-0413">Isomerase</keyword>
<comment type="pathway">
    <text evidence="2 9">Amino-acid biosynthesis; L-tryptophan biosynthesis; L-tryptophan from chorismate: step 3/5.</text>
</comment>
<evidence type="ECO:0000256" key="5">
    <source>
        <dbReference type="ARBA" id="ARBA00022605"/>
    </source>
</evidence>
<dbReference type="GO" id="GO:0000162">
    <property type="term" value="P:L-tryptophan biosynthetic process"/>
    <property type="evidence" value="ECO:0007669"/>
    <property type="project" value="UniProtKB-UniRule"/>
</dbReference>
<dbReference type="EMBL" id="QRCM01000001">
    <property type="protein sequence ID" value="TXG89989.1"/>
    <property type="molecule type" value="Genomic_DNA"/>
</dbReference>
<sequence>MTFIKVCGLRDAAAVDAAVAAGADAVGFVFAPRSVRAVAAAEAAALVDLLPATVEAIGVFQDASAEDVVRTVRAAGIGTAQVHGAWSSADTEYVRGAGVRVVRAVVAGSHDDDTGAERLLVDGAVAGAGRTWDWSGALPATERWILAGGLDPDNVEVALRVTGAWGVDVSSGVESSRGVKDVSLIARFVAAARSAAA</sequence>
<dbReference type="InterPro" id="IPR044643">
    <property type="entry name" value="TrpF_fam"/>
</dbReference>
<comment type="catalytic activity">
    <reaction evidence="1 9">
        <text>N-(5-phospho-beta-D-ribosyl)anthranilate = 1-(2-carboxyphenylamino)-1-deoxy-D-ribulose 5-phosphate</text>
        <dbReference type="Rhea" id="RHEA:21540"/>
        <dbReference type="ChEBI" id="CHEBI:18277"/>
        <dbReference type="ChEBI" id="CHEBI:58613"/>
        <dbReference type="EC" id="5.3.1.24"/>
    </reaction>
</comment>
<dbReference type="GO" id="GO:0004640">
    <property type="term" value="F:phosphoribosylanthranilate isomerase activity"/>
    <property type="evidence" value="ECO:0007669"/>
    <property type="project" value="UniProtKB-UniRule"/>
</dbReference>
<dbReference type="InterPro" id="IPR013785">
    <property type="entry name" value="Aldolase_TIM"/>
</dbReference>
<name>A0A6P2CB63_9NOCA</name>
<dbReference type="InterPro" id="IPR011060">
    <property type="entry name" value="RibuloseP-bd_barrel"/>
</dbReference>
<protein>
    <recommendedName>
        <fullName evidence="4 9">N-(5'-phosphoribosyl)anthranilate isomerase</fullName>
        <shortName evidence="9">PRAI</shortName>
        <ecNumber evidence="3 9">5.3.1.24</ecNumber>
    </recommendedName>
</protein>
<evidence type="ECO:0000256" key="7">
    <source>
        <dbReference type="ARBA" id="ARBA00023141"/>
    </source>
</evidence>
<proteinExistence type="inferred from homology"/>
<evidence type="ECO:0000256" key="6">
    <source>
        <dbReference type="ARBA" id="ARBA00022822"/>
    </source>
</evidence>
<evidence type="ECO:0000256" key="9">
    <source>
        <dbReference type="HAMAP-Rule" id="MF_00135"/>
    </source>
</evidence>
<keyword evidence="5 9" id="KW-0028">Amino-acid biosynthesis</keyword>
<evidence type="ECO:0000313" key="12">
    <source>
        <dbReference type="Proteomes" id="UP000471120"/>
    </source>
</evidence>
<evidence type="ECO:0000259" key="10">
    <source>
        <dbReference type="Pfam" id="PF00697"/>
    </source>
</evidence>
<dbReference type="HAMAP" id="MF_00135">
    <property type="entry name" value="PRAI"/>
    <property type="match status" value="1"/>
</dbReference>
<dbReference type="RefSeq" id="WP_010838369.1">
    <property type="nucleotide sequence ID" value="NZ_QRCM01000001.1"/>
</dbReference>
<organism evidence="11 12">
    <name type="scientific">Rhodococcus rhodnii</name>
    <dbReference type="NCBI Taxonomy" id="38312"/>
    <lineage>
        <taxon>Bacteria</taxon>
        <taxon>Bacillati</taxon>
        <taxon>Actinomycetota</taxon>
        <taxon>Actinomycetes</taxon>
        <taxon>Mycobacteriales</taxon>
        <taxon>Nocardiaceae</taxon>
        <taxon>Rhodococcus</taxon>
    </lineage>
</organism>
<keyword evidence="7 9" id="KW-0057">Aromatic amino acid biosynthesis</keyword>
<dbReference type="PANTHER" id="PTHR42894:SF1">
    <property type="entry name" value="N-(5'-PHOSPHORIBOSYL)ANTHRANILATE ISOMERASE"/>
    <property type="match status" value="1"/>
</dbReference>
<comment type="caution">
    <text evidence="11">The sequence shown here is derived from an EMBL/GenBank/DDBJ whole genome shotgun (WGS) entry which is preliminary data.</text>
</comment>
<evidence type="ECO:0000256" key="4">
    <source>
        <dbReference type="ARBA" id="ARBA00022272"/>
    </source>
</evidence>
<dbReference type="UniPathway" id="UPA00035">
    <property type="reaction ID" value="UER00042"/>
</dbReference>
<evidence type="ECO:0000256" key="2">
    <source>
        <dbReference type="ARBA" id="ARBA00004664"/>
    </source>
</evidence>
<dbReference type="Pfam" id="PF00697">
    <property type="entry name" value="PRAI"/>
    <property type="match status" value="1"/>
</dbReference>
<evidence type="ECO:0000256" key="8">
    <source>
        <dbReference type="ARBA" id="ARBA00023235"/>
    </source>
</evidence>
<dbReference type="PANTHER" id="PTHR42894">
    <property type="entry name" value="N-(5'-PHOSPHORIBOSYL)ANTHRANILATE ISOMERASE"/>
    <property type="match status" value="1"/>
</dbReference>
<reference evidence="11 12" key="1">
    <citation type="submission" date="2018-07" db="EMBL/GenBank/DDBJ databases">
        <title>Genome sequence of Rhodococcus rhodnii ATCC 35071 from Rhodnius prolixus.</title>
        <authorList>
            <person name="Patel V."/>
            <person name="Vogel K.J."/>
        </authorList>
    </citation>
    <scope>NUCLEOTIDE SEQUENCE [LARGE SCALE GENOMIC DNA]</scope>
    <source>
        <strain evidence="11 12">ATCC 35071</strain>
    </source>
</reference>
<dbReference type="EC" id="5.3.1.24" evidence="3 9"/>
<feature type="domain" description="N-(5'phosphoribosyl) anthranilate isomerase (PRAI)" evidence="10">
    <location>
        <begin position="5"/>
        <end position="190"/>
    </location>
</feature>
<evidence type="ECO:0000256" key="3">
    <source>
        <dbReference type="ARBA" id="ARBA00012572"/>
    </source>
</evidence>
<comment type="similarity">
    <text evidence="9">Belongs to the TrpF family.</text>
</comment>
<evidence type="ECO:0000313" key="11">
    <source>
        <dbReference type="EMBL" id="TXG89989.1"/>
    </source>
</evidence>
<dbReference type="SUPFAM" id="SSF51366">
    <property type="entry name" value="Ribulose-phoshate binding barrel"/>
    <property type="match status" value="1"/>
</dbReference>
<dbReference type="AlphaFoldDB" id="A0A6P2CB63"/>
<gene>
    <name evidence="9" type="primary">trpF</name>
    <name evidence="11" type="ORF">DW322_06890</name>
</gene>
<dbReference type="Proteomes" id="UP000471120">
    <property type="component" value="Unassembled WGS sequence"/>
</dbReference>